<protein>
    <submittedName>
        <fullName evidence="2">Uncharacterized protein</fullName>
    </submittedName>
</protein>
<accession>A0A9J6A546</accession>
<evidence type="ECO:0000313" key="2">
    <source>
        <dbReference type="EMBL" id="KAG5619490.1"/>
    </source>
</evidence>
<gene>
    <name evidence="2" type="ORF">H5410_004708</name>
</gene>
<dbReference type="EMBL" id="JACXVP010000002">
    <property type="protein sequence ID" value="KAG5619490.1"/>
    <property type="molecule type" value="Genomic_DNA"/>
</dbReference>
<keyword evidence="3" id="KW-1185">Reference proteome</keyword>
<dbReference type="Proteomes" id="UP000824120">
    <property type="component" value="Chromosome 2"/>
</dbReference>
<dbReference type="AlphaFoldDB" id="A0A9J6A546"/>
<evidence type="ECO:0000256" key="1">
    <source>
        <dbReference type="SAM" id="MobiDB-lite"/>
    </source>
</evidence>
<feature type="compositionally biased region" description="Polar residues" evidence="1">
    <location>
        <begin position="64"/>
        <end position="85"/>
    </location>
</feature>
<feature type="region of interest" description="Disordered" evidence="1">
    <location>
        <begin position="51"/>
        <end position="85"/>
    </location>
</feature>
<comment type="caution">
    <text evidence="2">The sequence shown here is derived from an EMBL/GenBank/DDBJ whole genome shotgun (WGS) entry which is preliminary data.</text>
</comment>
<organism evidence="2 3">
    <name type="scientific">Solanum commersonii</name>
    <name type="common">Commerson's wild potato</name>
    <name type="synonym">Commerson's nightshade</name>
    <dbReference type="NCBI Taxonomy" id="4109"/>
    <lineage>
        <taxon>Eukaryota</taxon>
        <taxon>Viridiplantae</taxon>
        <taxon>Streptophyta</taxon>
        <taxon>Embryophyta</taxon>
        <taxon>Tracheophyta</taxon>
        <taxon>Spermatophyta</taxon>
        <taxon>Magnoliopsida</taxon>
        <taxon>eudicotyledons</taxon>
        <taxon>Gunneridae</taxon>
        <taxon>Pentapetalae</taxon>
        <taxon>asterids</taxon>
        <taxon>lamiids</taxon>
        <taxon>Solanales</taxon>
        <taxon>Solanaceae</taxon>
        <taxon>Solanoideae</taxon>
        <taxon>Solaneae</taxon>
        <taxon>Solanum</taxon>
    </lineage>
</organism>
<proteinExistence type="predicted"/>
<name>A0A9J6A546_SOLCO</name>
<reference evidence="2 3" key="1">
    <citation type="submission" date="2020-09" db="EMBL/GenBank/DDBJ databases">
        <title>De no assembly of potato wild relative species, Solanum commersonii.</title>
        <authorList>
            <person name="Cho K."/>
        </authorList>
    </citation>
    <scope>NUCLEOTIDE SEQUENCE [LARGE SCALE GENOMIC DNA]</scope>
    <source>
        <strain evidence="2">LZ3.2</strain>
        <tissue evidence="2">Leaf</tissue>
    </source>
</reference>
<sequence>MVADMRSRMSLFVAGFSRMSSREGMSAMLIGDMDIERLIIHVQQKQKGYVPLSASEPAPRNKCEYNSQNSQGFRARPTHSQGSMA</sequence>
<evidence type="ECO:0000313" key="3">
    <source>
        <dbReference type="Proteomes" id="UP000824120"/>
    </source>
</evidence>
<dbReference type="OrthoDB" id="1306017at2759"/>